<evidence type="ECO:0000256" key="1">
    <source>
        <dbReference type="ARBA" id="ARBA00009005"/>
    </source>
</evidence>
<comment type="similarity">
    <text evidence="1">Belongs to the peptidase C14B family.</text>
</comment>
<protein>
    <submittedName>
        <fullName evidence="3">Peptidase C14, caspase domain-containing protein</fullName>
    </submittedName>
</protein>
<dbReference type="Pfam" id="PF00656">
    <property type="entry name" value="Peptidase_C14"/>
    <property type="match status" value="1"/>
</dbReference>
<name>A0AA39JIA0_9AGAR</name>
<feature type="domain" description="Peptidase C14 caspase" evidence="2">
    <location>
        <begin position="1"/>
        <end position="155"/>
    </location>
</feature>
<feature type="non-terminal residue" evidence="3">
    <location>
        <position position="1"/>
    </location>
</feature>
<dbReference type="EMBL" id="JAUEPT010000023">
    <property type="protein sequence ID" value="KAK0443272.1"/>
    <property type="molecule type" value="Genomic_DNA"/>
</dbReference>
<dbReference type="InterPro" id="IPR050452">
    <property type="entry name" value="Metacaspase"/>
</dbReference>
<dbReference type="InterPro" id="IPR011600">
    <property type="entry name" value="Pept_C14_caspase"/>
</dbReference>
<evidence type="ECO:0000313" key="4">
    <source>
        <dbReference type="Proteomes" id="UP001175226"/>
    </source>
</evidence>
<dbReference type="GO" id="GO:0004197">
    <property type="term" value="F:cysteine-type endopeptidase activity"/>
    <property type="evidence" value="ECO:0007669"/>
    <property type="project" value="InterPro"/>
</dbReference>
<dbReference type="AlphaFoldDB" id="A0AA39JIA0"/>
<dbReference type="Gene3D" id="3.40.50.1460">
    <property type="match status" value="1"/>
</dbReference>
<evidence type="ECO:0000259" key="2">
    <source>
        <dbReference type="Pfam" id="PF00656"/>
    </source>
</evidence>
<comment type="caution">
    <text evidence="3">The sequence shown here is derived from an EMBL/GenBank/DDBJ whole genome shotgun (WGS) entry which is preliminary data.</text>
</comment>
<proteinExistence type="inferred from homology"/>
<dbReference type="Proteomes" id="UP001175226">
    <property type="component" value="Unassembled WGS sequence"/>
</dbReference>
<dbReference type="PANTHER" id="PTHR48104:SF30">
    <property type="entry name" value="METACASPASE-1"/>
    <property type="match status" value="1"/>
</dbReference>
<keyword evidence="4" id="KW-1185">Reference proteome</keyword>
<feature type="non-terminal residue" evidence="3">
    <location>
        <position position="161"/>
    </location>
</feature>
<reference evidence="3" key="1">
    <citation type="submission" date="2023-06" db="EMBL/GenBank/DDBJ databases">
        <authorList>
            <consortium name="Lawrence Berkeley National Laboratory"/>
            <person name="Ahrendt S."/>
            <person name="Sahu N."/>
            <person name="Indic B."/>
            <person name="Wong-Bajracharya J."/>
            <person name="Merenyi Z."/>
            <person name="Ke H.-M."/>
            <person name="Monk M."/>
            <person name="Kocsube S."/>
            <person name="Drula E."/>
            <person name="Lipzen A."/>
            <person name="Balint B."/>
            <person name="Henrissat B."/>
            <person name="Andreopoulos B."/>
            <person name="Martin F.M."/>
            <person name="Harder C.B."/>
            <person name="Rigling D."/>
            <person name="Ford K.L."/>
            <person name="Foster G.D."/>
            <person name="Pangilinan J."/>
            <person name="Papanicolaou A."/>
            <person name="Barry K."/>
            <person name="LaButti K."/>
            <person name="Viragh M."/>
            <person name="Koriabine M."/>
            <person name="Yan M."/>
            <person name="Riley R."/>
            <person name="Champramary S."/>
            <person name="Plett K.L."/>
            <person name="Tsai I.J."/>
            <person name="Slot J."/>
            <person name="Sipos G."/>
            <person name="Plett J."/>
            <person name="Nagy L.G."/>
            <person name="Grigoriev I.V."/>
        </authorList>
    </citation>
    <scope>NUCLEOTIDE SEQUENCE</scope>
    <source>
        <strain evidence="3">FPL87.14</strain>
    </source>
</reference>
<sequence>AVLIGIGGYPYSPLHGCVSDAKSVKKYLIEDLGVPKNRIQLLLGTSDGLDLDATSPTRANLIKTLYSLVDNPDIKRGDNIIVYFAGHGTRYAAKEHYRSEHRREPTEALCPMDRTDMDSTGSPIPDISDREINAIFTQISLTKGHTITLILDCCYSGTHTK</sequence>
<dbReference type="GO" id="GO:0005737">
    <property type="term" value="C:cytoplasm"/>
    <property type="evidence" value="ECO:0007669"/>
    <property type="project" value="TreeGrafter"/>
</dbReference>
<evidence type="ECO:0000313" key="3">
    <source>
        <dbReference type="EMBL" id="KAK0443272.1"/>
    </source>
</evidence>
<gene>
    <name evidence="3" type="ORF">EV421DRAFT_1684071</name>
</gene>
<accession>A0AA39JIA0</accession>
<dbReference type="PANTHER" id="PTHR48104">
    <property type="entry name" value="METACASPASE-4"/>
    <property type="match status" value="1"/>
</dbReference>
<organism evidence="3 4">
    <name type="scientific">Armillaria borealis</name>
    <dbReference type="NCBI Taxonomy" id="47425"/>
    <lineage>
        <taxon>Eukaryota</taxon>
        <taxon>Fungi</taxon>
        <taxon>Dikarya</taxon>
        <taxon>Basidiomycota</taxon>
        <taxon>Agaricomycotina</taxon>
        <taxon>Agaricomycetes</taxon>
        <taxon>Agaricomycetidae</taxon>
        <taxon>Agaricales</taxon>
        <taxon>Marasmiineae</taxon>
        <taxon>Physalacriaceae</taxon>
        <taxon>Armillaria</taxon>
    </lineage>
</organism>
<dbReference type="GO" id="GO:0006508">
    <property type="term" value="P:proteolysis"/>
    <property type="evidence" value="ECO:0007669"/>
    <property type="project" value="InterPro"/>
</dbReference>